<comment type="caution">
    <text evidence="2">The sequence shown here is derived from an EMBL/GenBank/DDBJ whole genome shotgun (WGS) entry which is preliminary data.</text>
</comment>
<evidence type="ECO:0000313" key="2">
    <source>
        <dbReference type="EMBL" id="MBF4469162.1"/>
    </source>
</evidence>
<dbReference type="Proteomes" id="UP000658733">
    <property type="component" value="Unassembled WGS sequence"/>
</dbReference>
<name>A0A843ADQ0_METAZ</name>
<dbReference type="EMBL" id="JADIIN010000059">
    <property type="protein sequence ID" value="MBF4469162.1"/>
    <property type="molecule type" value="Genomic_DNA"/>
</dbReference>
<gene>
    <name evidence="2" type="ORF">ISP01_07125</name>
</gene>
<feature type="transmembrane region" description="Helical" evidence="1">
    <location>
        <begin position="33"/>
        <end position="52"/>
    </location>
</feature>
<evidence type="ECO:0000256" key="1">
    <source>
        <dbReference type="SAM" id="Phobius"/>
    </source>
</evidence>
<protein>
    <submittedName>
        <fullName evidence="2">Uncharacterized protein</fullName>
    </submittedName>
</protein>
<reference evidence="2" key="1">
    <citation type="submission" date="2020-10" db="EMBL/GenBank/DDBJ databases">
        <title>Dehalococcoides mccartyi of a TCE/Cr reducing biochatode.</title>
        <authorList>
            <person name="Matturro B."/>
        </authorList>
    </citation>
    <scope>NUCLEOTIDE SEQUENCE</scope>
    <source>
        <strain evidence="2">Bin4</strain>
    </source>
</reference>
<keyword evidence="1" id="KW-0472">Membrane</keyword>
<keyword evidence="1" id="KW-1133">Transmembrane helix</keyword>
<dbReference type="AlphaFoldDB" id="A0A843ADQ0"/>
<evidence type="ECO:0000313" key="3">
    <source>
        <dbReference type="Proteomes" id="UP000658733"/>
    </source>
</evidence>
<accession>A0A843ADQ0</accession>
<feature type="transmembrane region" description="Helical" evidence="1">
    <location>
        <begin position="7"/>
        <end position="27"/>
    </location>
</feature>
<organism evidence="2 3">
    <name type="scientific">Methanobrevibacter arboriphilus</name>
    <dbReference type="NCBI Taxonomy" id="39441"/>
    <lineage>
        <taxon>Archaea</taxon>
        <taxon>Methanobacteriati</taxon>
        <taxon>Methanobacteriota</taxon>
        <taxon>Methanomada group</taxon>
        <taxon>Methanobacteria</taxon>
        <taxon>Methanobacteriales</taxon>
        <taxon>Methanobacteriaceae</taxon>
        <taxon>Methanobrevibacter</taxon>
    </lineage>
</organism>
<keyword evidence="1" id="KW-0812">Transmembrane</keyword>
<sequence length="56" mass="6490">MEINYKAFLITIILMSFLIFFMAGVSFNIIEFVYISLSIGVIVAFYVIYKLVELEV</sequence>
<dbReference type="RefSeq" id="WP_278523452.1">
    <property type="nucleotide sequence ID" value="NZ_JADIIN010000059.1"/>
</dbReference>
<proteinExistence type="predicted"/>